<dbReference type="RefSeq" id="WP_069583978.1">
    <property type="nucleotide sequence ID" value="NZ_LMVM01000040.1"/>
</dbReference>
<protein>
    <submittedName>
        <fullName evidence="2">Phosphatidate cytidylyltransferase</fullName>
    </submittedName>
</protein>
<name>A0A2A2H1A0_METBR</name>
<feature type="transmembrane region" description="Helical" evidence="1">
    <location>
        <begin position="15"/>
        <end position="44"/>
    </location>
</feature>
<keyword evidence="2" id="KW-0548">Nucleotidyltransferase</keyword>
<keyword evidence="1" id="KW-1133">Transmembrane helix</keyword>
<sequence>MEKENFRQLIHASGIFIVFVNIFLSPIIAILTCIAIVLIVEAIFRIDENRKVFFFSFILRKCKRKNDERGFVYFFIGIILTLYLFKFNIAIANAAILIFLLGDSASTIFGKKFGKRPLPFNERKTLVGTSAFFIVALVGALTQLPLIPALVGALCGAITEAYSPIDDNIPIPVIAGIAMSLVVYLI</sequence>
<reference evidence="2 3" key="1">
    <citation type="journal article" date="2017" name="BMC Genomics">
        <title>Genomic analysis of methanogenic archaea reveals a shift towards energy conservation.</title>
        <authorList>
            <person name="Gilmore S.P."/>
            <person name="Henske J.K."/>
            <person name="Sexton J.A."/>
            <person name="Solomon K.V."/>
            <person name="Seppala S."/>
            <person name="Yoo J.I."/>
            <person name="Huyett L.M."/>
            <person name="Pressman A."/>
            <person name="Cogan J.Z."/>
            <person name="Kivenson V."/>
            <person name="Peng X."/>
            <person name="Tan Y."/>
            <person name="Valentine D.L."/>
            <person name="O'Malley M.A."/>
        </authorList>
    </citation>
    <scope>NUCLEOTIDE SEQUENCE [LARGE SCALE GENOMIC DNA]</scope>
    <source>
        <strain evidence="2 3">M.o.H.</strain>
    </source>
</reference>
<feature type="transmembrane region" description="Helical" evidence="1">
    <location>
        <begin position="91"/>
        <end position="110"/>
    </location>
</feature>
<feature type="transmembrane region" description="Helical" evidence="1">
    <location>
        <begin position="70"/>
        <end position="85"/>
    </location>
</feature>
<keyword evidence="1" id="KW-0812">Transmembrane</keyword>
<feature type="transmembrane region" description="Helical" evidence="1">
    <location>
        <begin position="169"/>
        <end position="185"/>
    </location>
</feature>
<dbReference type="GO" id="GO:0004143">
    <property type="term" value="F:ATP-dependent diacylglycerol kinase activity"/>
    <property type="evidence" value="ECO:0007669"/>
    <property type="project" value="InterPro"/>
</dbReference>
<dbReference type="EMBL" id="LMVM01000040">
    <property type="protein sequence ID" value="PAV03076.1"/>
    <property type="molecule type" value="Genomic_DNA"/>
</dbReference>
<dbReference type="AlphaFoldDB" id="A0A2A2H1A0"/>
<keyword evidence="1" id="KW-0472">Membrane</keyword>
<evidence type="ECO:0000256" key="1">
    <source>
        <dbReference type="SAM" id="Phobius"/>
    </source>
</evidence>
<evidence type="ECO:0000313" key="2">
    <source>
        <dbReference type="EMBL" id="PAV03076.1"/>
    </source>
</evidence>
<keyword evidence="3" id="KW-1185">Reference proteome</keyword>
<dbReference type="GO" id="GO:0016779">
    <property type="term" value="F:nucleotidyltransferase activity"/>
    <property type="evidence" value="ECO:0007669"/>
    <property type="project" value="UniProtKB-KW"/>
</dbReference>
<comment type="caution">
    <text evidence="2">The sequence shown here is derived from an EMBL/GenBank/DDBJ whole genome shotgun (WGS) entry which is preliminary data.</text>
</comment>
<dbReference type="PANTHER" id="PTHR31303:SF1">
    <property type="entry name" value="CTP-DEPENDENT DIACYLGLYCEROL KINASE 1"/>
    <property type="match status" value="1"/>
</dbReference>
<feature type="transmembrane region" description="Helical" evidence="1">
    <location>
        <begin position="131"/>
        <end position="154"/>
    </location>
</feature>
<dbReference type="PANTHER" id="PTHR31303">
    <property type="entry name" value="CTP-DEPENDENT DIACYLGLYCEROL KINASE 1"/>
    <property type="match status" value="1"/>
</dbReference>
<evidence type="ECO:0000313" key="3">
    <source>
        <dbReference type="Proteomes" id="UP000217784"/>
    </source>
</evidence>
<dbReference type="OrthoDB" id="107330at2157"/>
<gene>
    <name evidence="2" type="ORF">ASJ80_07340</name>
</gene>
<organism evidence="2 3">
    <name type="scientific">Methanobacterium bryantii</name>
    <dbReference type="NCBI Taxonomy" id="2161"/>
    <lineage>
        <taxon>Archaea</taxon>
        <taxon>Methanobacteriati</taxon>
        <taxon>Methanobacteriota</taxon>
        <taxon>Methanomada group</taxon>
        <taxon>Methanobacteria</taxon>
        <taxon>Methanobacteriales</taxon>
        <taxon>Methanobacteriaceae</taxon>
        <taxon>Methanobacterium</taxon>
    </lineage>
</organism>
<dbReference type="Proteomes" id="UP000217784">
    <property type="component" value="Unassembled WGS sequence"/>
</dbReference>
<dbReference type="InterPro" id="IPR037997">
    <property type="entry name" value="Dgk1-like"/>
</dbReference>
<accession>A0A2A2H1A0</accession>
<keyword evidence="2" id="KW-0808">Transferase</keyword>
<proteinExistence type="predicted"/>